<evidence type="ECO:0000256" key="1">
    <source>
        <dbReference type="SAM" id="MobiDB-lite"/>
    </source>
</evidence>
<keyword evidence="3" id="KW-1185">Reference proteome</keyword>
<feature type="region of interest" description="Disordered" evidence="1">
    <location>
        <begin position="1"/>
        <end position="27"/>
    </location>
</feature>
<dbReference type="AlphaFoldDB" id="A0A9Q1GEM6"/>
<evidence type="ECO:0000313" key="2">
    <source>
        <dbReference type="EMBL" id="KAJ8382744.1"/>
    </source>
</evidence>
<proteinExistence type="predicted"/>
<sequence length="85" mass="8579">MSGAEGLSGGRPYEQPPEASRVQARPTGANTLSALQVSVSMDCTAPCAGVIQLINNMETASLIGPPGTGNGVFPRAAEPASCCPY</sequence>
<dbReference type="EMBL" id="JAINUF010000001">
    <property type="protein sequence ID" value="KAJ8382744.1"/>
    <property type="molecule type" value="Genomic_DNA"/>
</dbReference>
<organism evidence="2 3">
    <name type="scientific">Synaphobranchus kaupii</name>
    <name type="common">Kaup's arrowtooth eel</name>
    <dbReference type="NCBI Taxonomy" id="118154"/>
    <lineage>
        <taxon>Eukaryota</taxon>
        <taxon>Metazoa</taxon>
        <taxon>Chordata</taxon>
        <taxon>Craniata</taxon>
        <taxon>Vertebrata</taxon>
        <taxon>Euteleostomi</taxon>
        <taxon>Actinopterygii</taxon>
        <taxon>Neopterygii</taxon>
        <taxon>Teleostei</taxon>
        <taxon>Anguilliformes</taxon>
        <taxon>Synaphobranchidae</taxon>
        <taxon>Synaphobranchus</taxon>
    </lineage>
</organism>
<name>A0A9Q1GEM6_SYNKA</name>
<reference evidence="2" key="1">
    <citation type="journal article" date="2023" name="Science">
        <title>Genome structures resolve the early diversification of teleost fishes.</title>
        <authorList>
            <person name="Parey E."/>
            <person name="Louis A."/>
            <person name="Montfort J."/>
            <person name="Bouchez O."/>
            <person name="Roques C."/>
            <person name="Iampietro C."/>
            <person name="Lluch J."/>
            <person name="Castinel A."/>
            <person name="Donnadieu C."/>
            <person name="Desvignes T."/>
            <person name="Floi Bucao C."/>
            <person name="Jouanno E."/>
            <person name="Wen M."/>
            <person name="Mejri S."/>
            <person name="Dirks R."/>
            <person name="Jansen H."/>
            <person name="Henkel C."/>
            <person name="Chen W.J."/>
            <person name="Zahm M."/>
            <person name="Cabau C."/>
            <person name="Klopp C."/>
            <person name="Thompson A.W."/>
            <person name="Robinson-Rechavi M."/>
            <person name="Braasch I."/>
            <person name="Lecointre G."/>
            <person name="Bobe J."/>
            <person name="Postlethwait J.H."/>
            <person name="Berthelot C."/>
            <person name="Roest Crollius H."/>
            <person name="Guiguen Y."/>
        </authorList>
    </citation>
    <scope>NUCLEOTIDE SEQUENCE</scope>
    <source>
        <strain evidence="2">WJC10195</strain>
    </source>
</reference>
<dbReference type="Proteomes" id="UP001152622">
    <property type="component" value="Chromosome 1"/>
</dbReference>
<accession>A0A9Q1GEM6</accession>
<evidence type="ECO:0000313" key="3">
    <source>
        <dbReference type="Proteomes" id="UP001152622"/>
    </source>
</evidence>
<gene>
    <name evidence="2" type="ORF">SKAU_G00035220</name>
</gene>
<protein>
    <submittedName>
        <fullName evidence="2">Uncharacterized protein</fullName>
    </submittedName>
</protein>
<comment type="caution">
    <text evidence="2">The sequence shown here is derived from an EMBL/GenBank/DDBJ whole genome shotgun (WGS) entry which is preliminary data.</text>
</comment>